<feature type="compositionally biased region" description="Basic and acidic residues" evidence="1">
    <location>
        <begin position="65"/>
        <end position="78"/>
    </location>
</feature>
<dbReference type="KEGG" id="slac:SKTS_19370"/>
<keyword evidence="2" id="KW-0378">Hydrolase</keyword>
<feature type="region of interest" description="Disordered" evidence="1">
    <location>
        <begin position="199"/>
        <end position="220"/>
    </location>
</feature>
<dbReference type="RefSeq" id="WP_198420341.1">
    <property type="nucleotide sequence ID" value="NZ_AP022853.1"/>
</dbReference>
<proteinExistence type="predicted"/>
<evidence type="ECO:0000313" key="2">
    <source>
        <dbReference type="EMBL" id="BCB27051.1"/>
    </source>
</evidence>
<protein>
    <submittedName>
        <fullName evidence="2">Phage endoprotease</fullName>
    </submittedName>
</protein>
<organism evidence="2 3">
    <name type="scientific">Sulfurimicrobium lacus</name>
    <dbReference type="NCBI Taxonomy" id="2715678"/>
    <lineage>
        <taxon>Bacteria</taxon>
        <taxon>Pseudomonadati</taxon>
        <taxon>Pseudomonadota</taxon>
        <taxon>Betaproteobacteria</taxon>
        <taxon>Nitrosomonadales</taxon>
        <taxon>Sulfuricellaceae</taxon>
        <taxon>Sulfurimicrobium</taxon>
    </lineage>
</organism>
<reference evidence="3" key="1">
    <citation type="submission" date="2020-03" db="EMBL/GenBank/DDBJ databases">
        <title>Complete genome sequence of sulfur-oxidizing bacterium skT11.</title>
        <authorList>
            <person name="Kanda M."/>
            <person name="Kojima H."/>
            <person name="Fukui M."/>
        </authorList>
    </citation>
    <scope>NUCLEOTIDE SEQUENCE [LARGE SCALE GENOMIC DNA]</scope>
    <source>
        <strain evidence="3">skT11</strain>
    </source>
</reference>
<evidence type="ECO:0000313" key="3">
    <source>
        <dbReference type="Proteomes" id="UP000502260"/>
    </source>
</evidence>
<feature type="region of interest" description="Disordered" evidence="1">
    <location>
        <begin position="1"/>
        <end position="81"/>
    </location>
</feature>
<evidence type="ECO:0000256" key="1">
    <source>
        <dbReference type="SAM" id="MobiDB-lite"/>
    </source>
</evidence>
<dbReference type="EMBL" id="AP022853">
    <property type="protein sequence ID" value="BCB27051.1"/>
    <property type="molecule type" value="Genomic_DNA"/>
</dbReference>
<dbReference type="AlphaFoldDB" id="A0A6F8VD24"/>
<feature type="compositionally biased region" description="Polar residues" evidence="1">
    <location>
        <begin position="1"/>
        <end position="17"/>
    </location>
</feature>
<feature type="compositionally biased region" description="Low complexity" evidence="1">
    <location>
        <begin position="19"/>
        <end position="53"/>
    </location>
</feature>
<dbReference type="GO" id="GO:0006508">
    <property type="term" value="P:proteolysis"/>
    <property type="evidence" value="ECO:0007669"/>
    <property type="project" value="UniProtKB-KW"/>
</dbReference>
<name>A0A6F8VD24_9PROT</name>
<sequence length="220" mass="23565">MTTETMITAAAKTTESADASGQATQQAATGAEAGSQQQQATEGQGTQGQQAEGTKTEGDQQQQENKPEGAPENYEFKAPEGQQFDDTVIGAFSEVAKELNLPQDAAQKVLDKMAPVIQARHMEQFEAARAQWAETAKSDKEFGGEKLDENLAMAKKAIDTFGTPEFRALLNDSGFGNHPEVIRVFYRAGKAISEDRFVAGSGGGKTPQSVAQRMYPGMNP</sequence>
<keyword evidence="3" id="KW-1185">Reference proteome</keyword>
<keyword evidence="2" id="KW-0645">Protease</keyword>
<dbReference type="Proteomes" id="UP000502260">
    <property type="component" value="Chromosome"/>
</dbReference>
<gene>
    <name evidence="2" type="ORF">SKTS_19370</name>
</gene>
<accession>A0A6F8VD24</accession>
<dbReference type="GO" id="GO:0008233">
    <property type="term" value="F:peptidase activity"/>
    <property type="evidence" value="ECO:0007669"/>
    <property type="project" value="UniProtKB-KW"/>
</dbReference>